<name>A0A177BWU4_9PLEO</name>
<dbReference type="STRING" id="1460663.A0A177BWU4"/>
<gene>
    <name evidence="1" type="ORF">CC84DRAFT_351157</name>
</gene>
<dbReference type="GeneID" id="28769362"/>
<evidence type="ECO:0000313" key="2">
    <source>
        <dbReference type="Proteomes" id="UP000077069"/>
    </source>
</evidence>
<dbReference type="RefSeq" id="XP_018030329.1">
    <property type="nucleotide sequence ID" value="XM_018185876.1"/>
</dbReference>
<reference evidence="1 2" key="1">
    <citation type="submission" date="2016-05" db="EMBL/GenBank/DDBJ databases">
        <title>Comparative analysis of secretome profiles of manganese(II)-oxidizing ascomycete fungi.</title>
        <authorList>
            <consortium name="DOE Joint Genome Institute"/>
            <person name="Zeiner C.A."/>
            <person name="Purvine S.O."/>
            <person name="Zink E.M."/>
            <person name="Wu S."/>
            <person name="Pasa-Tolic L."/>
            <person name="Chaput D.L."/>
            <person name="Haridas S."/>
            <person name="Grigoriev I.V."/>
            <person name="Santelli C.M."/>
            <person name="Hansel C.M."/>
        </authorList>
    </citation>
    <scope>NUCLEOTIDE SEQUENCE [LARGE SCALE GENOMIC DNA]</scope>
    <source>
        <strain evidence="1 2">AP3s5-JAC2a</strain>
    </source>
</reference>
<proteinExistence type="predicted"/>
<dbReference type="InParanoid" id="A0A177BWU4"/>
<evidence type="ECO:0000313" key="1">
    <source>
        <dbReference type="EMBL" id="OAF99963.1"/>
    </source>
</evidence>
<dbReference type="OrthoDB" id="27483at2759"/>
<protein>
    <submittedName>
        <fullName evidence="1">Uncharacterized protein</fullName>
    </submittedName>
</protein>
<organism evidence="1 2">
    <name type="scientific">Paraphaeosphaeria sporulosa</name>
    <dbReference type="NCBI Taxonomy" id="1460663"/>
    <lineage>
        <taxon>Eukaryota</taxon>
        <taxon>Fungi</taxon>
        <taxon>Dikarya</taxon>
        <taxon>Ascomycota</taxon>
        <taxon>Pezizomycotina</taxon>
        <taxon>Dothideomycetes</taxon>
        <taxon>Pleosporomycetidae</taxon>
        <taxon>Pleosporales</taxon>
        <taxon>Massarineae</taxon>
        <taxon>Didymosphaeriaceae</taxon>
        <taxon>Paraphaeosphaeria</taxon>
    </lineage>
</organism>
<sequence>MMTDSFCSNESNESAAQALKEKLEDDAQRLSDVAAEHFLQKLKASIKTEPRKATLYCEGFVHFQGSVNETYWEESLSTINPPVNIRFRPNGEGDTSNIEKQIISLEELHSLLSAYCPASFSLREESVINREFRKASRLTSSEFTTTFCPYEAGIIDVITQLLLPQTNQKKHKRSFRIKNPTIERHLPPLTAVMQAEFYSLKVYSTPWGKREIDTPRKLKRNRKPWTYDWRTFVSPQPCPVGPIRATQKVSQSSSLHDTRSSSRGLAQTQLFSLYTNMNTNFLPSSLKGADMLLYKAACALGLWCRAVPGLMVPRAFSEYYSWKRKTKRRVLFSSTRFGL</sequence>
<dbReference type="EMBL" id="KV441560">
    <property type="protein sequence ID" value="OAF99963.1"/>
    <property type="molecule type" value="Genomic_DNA"/>
</dbReference>
<accession>A0A177BWU4</accession>
<dbReference type="Proteomes" id="UP000077069">
    <property type="component" value="Unassembled WGS sequence"/>
</dbReference>
<keyword evidence="2" id="KW-1185">Reference proteome</keyword>
<dbReference type="AlphaFoldDB" id="A0A177BWU4"/>